<dbReference type="GO" id="GO:0061617">
    <property type="term" value="C:MICOS complex"/>
    <property type="evidence" value="ECO:0007669"/>
    <property type="project" value="TreeGrafter"/>
</dbReference>
<dbReference type="Proteomes" id="UP000007799">
    <property type="component" value="Unassembled WGS sequence"/>
</dbReference>
<evidence type="ECO:0000313" key="1">
    <source>
        <dbReference type="EMBL" id="EGD79974.1"/>
    </source>
</evidence>
<evidence type="ECO:0008006" key="3">
    <source>
        <dbReference type="Google" id="ProtNLM"/>
    </source>
</evidence>
<organism evidence="2">
    <name type="scientific">Salpingoeca rosetta (strain ATCC 50818 / BSB-021)</name>
    <dbReference type="NCBI Taxonomy" id="946362"/>
    <lineage>
        <taxon>Eukaryota</taxon>
        <taxon>Choanoflagellata</taxon>
        <taxon>Craspedida</taxon>
        <taxon>Salpingoecidae</taxon>
        <taxon>Salpingoeca</taxon>
    </lineage>
</organism>
<evidence type="ECO:0000313" key="2">
    <source>
        <dbReference type="Proteomes" id="UP000007799"/>
    </source>
</evidence>
<dbReference type="InParanoid" id="F2UQR9"/>
<keyword evidence="2" id="KW-1185">Reference proteome</keyword>
<name>F2UQR9_SALR5</name>
<dbReference type="EMBL" id="GL832989">
    <property type="protein sequence ID" value="EGD79974.1"/>
    <property type="molecule type" value="Genomic_DNA"/>
</dbReference>
<dbReference type="GeneID" id="16069130"/>
<dbReference type="PANTHER" id="PTHR21588:SF18">
    <property type="entry name" value="MICOS COMPLEX SUBUNIT MIC19"/>
    <property type="match status" value="1"/>
</dbReference>
<proteinExistence type="predicted"/>
<dbReference type="AlphaFoldDB" id="F2UQR9"/>
<dbReference type="InterPro" id="IPR052632">
    <property type="entry name" value="MICOS_subunit_Mic19"/>
</dbReference>
<dbReference type="PANTHER" id="PTHR21588">
    <property type="entry name" value="COILED-COIL-HELIX-COILED-COIL-HELIX DOMAIN CONTAINING 6"/>
    <property type="match status" value="1"/>
</dbReference>
<accession>F2UQR9</accession>
<dbReference type="eggNOG" id="ENOG502SG40">
    <property type="taxonomic scope" value="Eukaryota"/>
</dbReference>
<dbReference type="GO" id="GO:0007007">
    <property type="term" value="P:inner mitochondrial membrane organization"/>
    <property type="evidence" value="ECO:0007669"/>
    <property type="project" value="TreeGrafter"/>
</dbReference>
<sequence>MGAQPSREVLFQQSDTNIEVTEGVVRDLIRHHQLTNRKGPQPHEDFKDEADLRLAYTELHDKYKQATGALQAAHNKGFQRGAALERRDREQELMRLDMQWQNRVDEIQQHREENATQQFEGLLADFKSRFSMDVSEPQCQVQEGAVLACFKSNPSRPLDCAEEVNRFLACAERARAAYLGNVSR</sequence>
<protein>
    <recommendedName>
        <fullName evidence="3">Coiled-coil-helix-coiled-coil-helix domain-containing protein 3, mitochondrial</fullName>
    </recommendedName>
</protein>
<gene>
    <name evidence="1" type="ORF">PTSG_10255</name>
</gene>
<dbReference type="OrthoDB" id="70030at2759"/>
<reference evidence="1" key="1">
    <citation type="submission" date="2009-08" db="EMBL/GenBank/DDBJ databases">
        <title>Annotation of Salpingoeca rosetta.</title>
        <authorList>
            <consortium name="The Broad Institute Genome Sequencing Platform"/>
            <person name="Russ C."/>
            <person name="Cuomo C."/>
            <person name="Burger G."/>
            <person name="Gray M.W."/>
            <person name="Holland P.W.H."/>
            <person name="King N."/>
            <person name="Lang F.B.F."/>
            <person name="Roger A.J."/>
            <person name="Ruiz-Trillo I."/>
            <person name="Young S.K."/>
            <person name="Zeng Q."/>
            <person name="Gargeya S."/>
            <person name="Alvarado L."/>
            <person name="Berlin A."/>
            <person name="Chapman S.B."/>
            <person name="Chen Z."/>
            <person name="Freedman E."/>
            <person name="Gellesch M."/>
            <person name="Goldberg J."/>
            <person name="Griggs A."/>
            <person name="Gujja S."/>
            <person name="Heilman E."/>
            <person name="Heiman D."/>
            <person name="Howarth C."/>
            <person name="Mehta T."/>
            <person name="Neiman D."/>
            <person name="Pearson M."/>
            <person name="Roberts A."/>
            <person name="Saif S."/>
            <person name="Shea T."/>
            <person name="Shenoy N."/>
            <person name="Sisk P."/>
            <person name="Stolte C."/>
            <person name="Sykes S."/>
            <person name="White J."/>
            <person name="Yandava C."/>
            <person name="Haas B."/>
            <person name="Nusbaum C."/>
            <person name="Birren B."/>
        </authorList>
    </citation>
    <scope>NUCLEOTIDE SEQUENCE [LARGE SCALE GENOMIC DNA]</scope>
    <source>
        <strain evidence="1">ATCC 50818</strain>
    </source>
</reference>
<dbReference type="RefSeq" id="XP_004988595.1">
    <property type="nucleotide sequence ID" value="XM_004988538.1"/>
</dbReference>
<dbReference type="KEGG" id="sre:PTSG_10255"/>